<dbReference type="EMBL" id="PGFD01000001">
    <property type="protein sequence ID" value="PJJ66704.1"/>
    <property type="molecule type" value="Genomic_DNA"/>
</dbReference>
<accession>A0A2M9C7C4</accession>
<evidence type="ECO:0000313" key="2">
    <source>
        <dbReference type="EMBL" id="PJJ66704.1"/>
    </source>
</evidence>
<proteinExistence type="predicted"/>
<dbReference type="OrthoDB" id="705292at2"/>
<organism evidence="2 3">
    <name type="scientific">Chryseobacterium geocarposphaerae</name>
    <dbReference type="NCBI Taxonomy" id="1416776"/>
    <lineage>
        <taxon>Bacteria</taxon>
        <taxon>Pseudomonadati</taxon>
        <taxon>Bacteroidota</taxon>
        <taxon>Flavobacteriia</taxon>
        <taxon>Flavobacteriales</taxon>
        <taxon>Weeksellaceae</taxon>
        <taxon>Chryseobacterium group</taxon>
        <taxon>Chryseobacterium</taxon>
    </lineage>
</organism>
<dbReference type="AlphaFoldDB" id="A0A2M9C7C4"/>
<dbReference type="RefSeq" id="WP_100375460.1">
    <property type="nucleotide sequence ID" value="NZ_PGFD01000001.1"/>
</dbReference>
<gene>
    <name evidence="2" type="ORF">CLV73_0695</name>
</gene>
<keyword evidence="3" id="KW-1185">Reference proteome</keyword>
<comment type="caution">
    <text evidence="2">The sequence shown here is derived from an EMBL/GenBank/DDBJ whole genome shotgun (WGS) entry which is preliminary data.</text>
</comment>
<feature type="signal peptide" evidence="1">
    <location>
        <begin position="1"/>
        <end position="20"/>
    </location>
</feature>
<evidence type="ECO:0000256" key="1">
    <source>
        <dbReference type="SAM" id="SignalP"/>
    </source>
</evidence>
<sequence length="169" mass="17974">MKKTVLIIGLISSVSLYSQVAIGKATAESASSSIEFGNANRGIVLPWVTDVASMQNVANGTLVFDLTDKKVKSYQNNTWIDLSVDGTGVVDSTLQDTLTENPAAKVSIGIPTATSGILVLEDNNKAMILPKVASPHLNIISPAAGMMVYDTVKKQLVVFNGSVWTFWGE</sequence>
<feature type="chain" id="PRO_5014909313" evidence="1">
    <location>
        <begin position="21"/>
        <end position="169"/>
    </location>
</feature>
<dbReference type="Proteomes" id="UP000228740">
    <property type="component" value="Unassembled WGS sequence"/>
</dbReference>
<evidence type="ECO:0000313" key="3">
    <source>
        <dbReference type="Proteomes" id="UP000228740"/>
    </source>
</evidence>
<protein>
    <submittedName>
        <fullName evidence="2">Uncharacterized protein</fullName>
    </submittedName>
</protein>
<name>A0A2M9C7C4_9FLAO</name>
<reference evidence="2 3" key="1">
    <citation type="submission" date="2017-11" db="EMBL/GenBank/DDBJ databases">
        <title>Genomic Encyclopedia of Archaeal and Bacterial Type Strains, Phase II (KMG-II): From Individual Species to Whole Genera.</title>
        <authorList>
            <person name="Goeker M."/>
        </authorList>
    </citation>
    <scope>NUCLEOTIDE SEQUENCE [LARGE SCALE GENOMIC DNA]</scope>
    <source>
        <strain evidence="2 3">DSM 27617</strain>
    </source>
</reference>
<keyword evidence="1" id="KW-0732">Signal</keyword>